<protein>
    <submittedName>
        <fullName evidence="1">YqcI/YcgG family protein</fullName>
    </submittedName>
</protein>
<keyword evidence="2" id="KW-1185">Reference proteome</keyword>
<dbReference type="InterPro" id="IPR014988">
    <property type="entry name" value="Uncharacterised_YqcI/YcgG"/>
</dbReference>
<dbReference type="RefSeq" id="WP_168437165.1">
    <property type="nucleotide sequence ID" value="NZ_JAAXOU010000007.1"/>
</dbReference>
<accession>A0AA44D9Z2</accession>
<name>A0AA44D9Z2_STRE0</name>
<dbReference type="Pfam" id="PF08892">
    <property type="entry name" value="YqcI_YcgG"/>
    <property type="match status" value="1"/>
</dbReference>
<dbReference type="PANTHER" id="PTHR40045:SF1">
    <property type="entry name" value="YQCI_YCGG FAMILY PROTEIN"/>
    <property type="match status" value="1"/>
</dbReference>
<dbReference type="EMBL" id="JAAXOU010000007">
    <property type="protein sequence ID" value="NKY12887.1"/>
    <property type="molecule type" value="Genomic_DNA"/>
</dbReference>
<organism evidence="1 2">
    <name type="scientific">Streptomyces somaliensis (strain ATCC 33201 / DSM 40738 / JCM 12659 / KCTC 9044 / NCTC 11332 / NRRL B-12077 / IP 733)</name>
    <dbReference type="NCBI Taxonomy" id="1134445"/>
    <lineage>
        <taxon>Bacteria</taxon>
        <taxon>Bacillati</taxon>
        <taxon>Actinomycetota</taxon>
        <taxon>Actinomycetes</taxon>
        <taxon>Kitasatosporales</taxon>
        <taxon>Streptomycetaceae</taxon>
        <taxon>Streptomyces</taxon>
    </lineage>
</organism>
<dbReference type="PANTHER" id="PTHR40045">
    <property type="entry name" value="YCGG FAMILY PROTEIN"/>
    <property type="match status" value="1"/>
</dbReference>
<evidence type="ECO:0000313" key="1">
    <source>
        <dbReference type="EMBL" id="NKY12887.1"/>
    </source>
</evidence>
<sequence>MDESRQHTKLIAQERIGEDGEKWHRVAFEEIGERLADPGFPCVFSRNAFRKQLVKFVFVEDCTEAGVRHLAEGLKEYVGISRDWDGRLDTAYPMIAVFPPDAVDARSVEEYHAFGWKILQELHGIDPAPWPEEVGRDPGSESWSMCFDGMPLFCNMSCPAHRVRRSRNLGENFALVINPRERFDVFAGDTPSGRKVRANIRDRIHRYDGVPHSPQLGSYGTGALEWLQYGLAEENAERTGECPFTFRGTAEIRKES</sequence>
<comment type="caution">
    <text evidence="1">The sequence shown here is derived from an EMBL/GenBank/DDBJ whole genome shotgun (WGS) entry which is preliminary data.</text>
</comment>
<gene>
    <name evidence="1" type="ORF">HGA06_01520</name>
</gene>
<dbReference type="AlphaFoldDB" id="A0AA44D9Z2"/>
<evidence type="ECO:0000313" key="2">
    <source>
        <dbReference type="Proteomes" id="UP000570003"/>
    </source>
</evidence>
<dbReference type="Proteomes" id="UP000570003">
    <property type="component" value="Unassembled WGS sequence"/>
</dbReference>
<proteinExistence type="predicted"/>
<reference evidence="1 2" key="1">
    <citation type="submission" date="2020-04" db="EMBL/GenBank/DDBJ databases">
        <title>MicrobeNet Type strains.</title>
        <authorList>
            <person name="Nicholson A.C."/>
        </authorList>
    </citation>
    <scope>NUCLEOTIDE SEQUENCE [LARGE SCALE GENOMIC DNA]</scope>
    <source>
        <strain evidence="1 2">DSM 40738</strain>
    </source>
</reference>